<feature type="domain" description="Integrase catalytic" evidence="1">
    <location>
        <begin position="142"/>
        <end position="272"/>
    </location>
</feature>
<sequence length="272" mass="29787">MTLKEWTGRLHRWALQLQEYDFEIIYRAGTSNVVADALSRAPVGAVVGAAERPADEPGAASSVGQLVDEVIGKEQAKDRMVKNLRRKGKYRDRVIVVEDEIVYIVQSDGSKKELLVAGYAGLRTKMGAVVQRLRVEIDQAEREVIPPLRSQGVGSAGDRWALDDAGPLPVTAEGNRNVVAAVDYATRYAVVAAVPHHTAQDIAKFIANKLVFVYGHMREVVMDGAPELNGKVLDALVKALQVKQLTPVPYRPALLGLVERSIGPGKTWWRCT</sequence>
<proteinExistence type="predicted"/>
<dbReference type="PANTHER" id="PTHR34072">
    <property type="entry name" value="ENZYMATIC POLYPROTEIN-RELATED"/>
    <property type="match status" value="1"/>
</dbReference>
<dbReference type="Proteomes" id="UP000429607">
    <property type="component" value="Unassembled WGS sequence"/>
</dbReference>
<dbReference type="GO" id="GO:0003676">
    <property type="term" value="F:nucleic acid binding"/>
    <property type="evidence" value="ECO:0007669"/>
    <property type="project" value="InterPro"/>
</dbReference>
<dbReference type="AlphaFoldDB" id="A0A6A3J5Z9"/>
<reference evidence="2 3" key="1">
    <citation type="submission" date="2018-09" db="EMBL/GenBank/DDBJ databases">
        <title>Genomic investigation of the strawberry pathogen Phytophthora fragariae indicates pathogenicity is determined by transcriptional variation in three key races.</title>
        <authorList>
            <person name="Adams T.M."/>
            <person name="Armitage A.D."/>
            <person name="Sobczyk M.K."/>
            <person name="Bates H.J."/>
            <person name="Dunwell J.M."/>
            <person name="Nellist C.F."/>
            <person name="Harrison R.J."/>
        </authorList>
    </citation>
    <scope>NUCLEOTIDE SEQUENCE [LARGE SCALE GENOMIC DNA]</scope>
    <source>
        <strain evidence="2 3">SCRP249</strain>
    </source>
</reference>
<dbReference type="PROSITE" id="PS50994">
    <property type="entry name" value="INTEGRASE"/>
    <property type="match status" value="1"/>
</dbReference>
<gene>
    <name evidence="2" type="ORF">PR001_g21421</name>
</gene>
<dbReference type="InterPro" id="IPR001584">
    <property type="entry name" value="Integrase_cat-core"/>
</dbReference>
<dbReference type="InterPro" id="IPR036397">
    <property type="entry name" value="RNaseH_sf"/>
</dbReference>
<evidence type="ECO:0000259" key="1">
    <source>
        <dbReference type="PROSITE" id="PS50994"/>
    </source>
</evidence>
<protein>
    <recommendedName>
        <fullName evidence="1">Integrase catalytic domain-containing protein</fullName>
    </recommendedName>
</protein>
<name>A0A6A3J5Z9_9STRA</name>
<dbReference type="GO" id="GO:0015074">
    <property type="term" value="P:DNA integration"/>
    <property type="evidence" value="ECO:0007669"/>
    <property type="project" value="InterPro"/>
</dbReference>
<comment type="caution">
    <text evidence="2">The sequence shown here is derived from an EMBL/GenBank/DDBJ whole genome shotgun (WGS) entry which is preliminary data.</text>
</comment>
<dbReference type="SUPFAM" id="SSF53098">
    <property type="entry name" value="Ribonuclease H-like"/>
    <property type="match status" value="1"/>
</dbReference>
<dbReference type="PANTHER" id="PTHR34072:SF58">
    <property type="entry name" value="DNA (CYTOSINE-5-)-METHYLTRANSFERASE"/>
    <property type="match status" value="1"/>
</dbReference>
<dbReference type="Gene3D" id="3.30.420.10">
    <property type="entry name" value="Ribonuclease H-like superfamily/Ribonuclease H"/>
    <property type="match status" value="1"/>
</dbReference>
<dbReference type="EMBL" id="QXFV01002238">
    <property type="protein sequence ID" value="KAE8990706.1"/>
    <property type="molecule type" value="Genomic_DNA"/>
</dbReference>
<organism evidence="2 3">
    <name type="scientific">Phytophthora rubi</name>
    <dbReference type="NCBI Taxonomy" id="129364"/>
    <lineage>
        <taxon>Eukaryota</taxon>
        <taxon>Sar</taxon>
        <taxon>Stramenopiles</taxon>
        <taxon>Oomycota</taxon>
        <taxon>Peronosporomycetes</taxon>
        <taxon>Peronosporales</taxon>
        <taxon>Peronosporaceae</taxon>
        <taxon>Phytophthora</taxon>
    </lineage>
</organism>
<evidence type="ECO:0000313" key="2">
    <source>
        <dbReference type="EMBL" id="KAE8990706.1"/>
    </source>
</evidence>
<evidence type="ECO:0000313" key="3">
    <source>
        <dbReference type="Proteomes" id="UP000429607"/>
    </source>
</evidence>
<accession>A0A6A3J5Z9</accession>
<dbReference type="InterPro" id="IPR012337">
    <property type="entry name" value="RNaseH-like_sf"/>
</dbReference>